<evidence type="ECO:0000259" key="2">
    <source>
        <dbReference type="Pfam" id="PF01471"/>
    </source>
</evidence>
<evidence type="ECO:0000256" key="1">
    <source>
        <dbReference type="SAM" id="MobiDB-lite"/>
    </source>
</evidence>
<feature type="compositionally biased region" description="Polar residues" evidence="1">
    <location>
        <begin position="9"/>
        <end position="22"/>
    </location>
</feature>
<comment type="caution">
    <text evidence="3">The sequence shown here is derived from an EMBL/GenBank/DDBJ whole genome shotgun (WGS) entry which is preliminary data.</text>
</comment>
<feature type="region of interest" description="Disordered" evidence="1">
    <location>
        <begin position="1"/>
        <end position="22"/>
    </location>
</feature>
<dbReference type="STRING" id="1774970.AUC70_00305"/>
<proteinExistence type="predicted"/>
<dbReference type="Proteomes" id="UP000094172">
    <property type="component" value="Unassembled WGS sequence"/>
</dbReference>
<keyword evidence="4" id="KW-1185">Reference proteome</keyword>
<accession>A0A1E3VX37</accession>
<dbReference type="RefSeq" id="WP_069443060.1">
    <property type="nucleotide sequence ID" value="NZ_LPWE01000001.1"/>
</dbReference>
<dbReference type="InterPro" id="IPR036366">
    <property type="entry name" value="PGBDSf"/>
</dbReference>
<dbReference type="EMBL" id="LPWE01000001">
    <property type="protein sequence ID" value="ODR97506.1"/>
    <property type="molecule type" value="Genomic_DNA"/>
</dbReference>
<name>A0A1E3VX37_9HYPH</name>
<gene>
    <name evidence="3" type="ORF">AUC70_00305</name>
</gene>
<evidence type="ECO:0000313" key="4">
    <source>
        <dbReference type="Proteomes" id="UP000094172"/>
    </source>
</evidence>
<dbReference type="AlphaFoldDB" id="A0A1E3VX37"/>
<organism evidence="3 4">
    <name type="scientific">Methyloceanibacter stevinii</name>
    <dbReference type="NCBI Taxonomy" id="1774970"/>
    <lineage>
        <taxon>Bacteria</taxon>
        <taxon>Pseudomonadati</taxon>
        <taxon>Pseudomonadota</taxon>
        <taxon>Alphaproteobacteria</taxon>
        <taxon>Hyphomicrobiales</taxon>
        <taxon>Hyphomicrobiaceae</taxon>
        <taxon>Methyloceanibacter</taxon>
    </lineage>
</organism>
<dbReference type="InterPro" id="IPR036365">
    <property type="entry name" value="PGBD-like_sf"/>
</dbReference>
<sequence>MTEPDSWGSGATSAAGTKTPQGATLVSRAQTLLNKLGYDVGVPDGLAGEKTRTGVKRFQERNGLAQTGEVTIPLVTQLEALAS</sequence>
<protein>
    <recommendedName>
        <fullName evidence="2">Peptidoglycan binding-like domain-containing protein</fullName>
    </recommendedName>
</protein>
<dbReference type="Gene3D" id="1.10.101.10">
    <property type="entry name" value="PGBD-like superfamily/PGBD"/>
    <property type="match status" value="1"/>
</dbReference>
<dbReference type="InterPro" id="IPR002477">
    <property type="entry name" value="Peptidoglycan-bd-like"/>
</dbReference>
<dbReference type="SUPFAM" id="SSF47090">
    <property type="entry name" value="PGBD-like"/>
    <property type="match status" value="1"/>
</dbReference>
<reference evidence="3 4" key="1">
    <citation type="journal article" date="2016" name="Environ. Microbiol.">
        <title>New Methyloceanibacter diversity from North Sea sediments includes methanotroph containing solely the soluble methane monooxygenase.</title>
        <authorList>
            <person name="Vekeman B."/>
            <person name="Kerckhof F.M."/>
            <person name="Cremers G."/>
            <person name="de Vos P."/>
            <person name="Vandamme P."/>
            <person name="Boon N."/>
            <person name="Op den Camp H.J."/>
            <person name="Heylen K."/>
        </authorList>
    </citation>
    <scope>NUCLEOTIDE SEQUENCE [LARGE SCALE GENOMIC DNA]</scope>
    <source>
        <strain evidence="3 4">R-67176</strain>
    </source>
</reference>
<evidence type="ECO:0000313" key="3">
    <source>
        <dbReference type="EMBL" id="ODR97506.1"/>
    </source>
</evidence>
<feature type="domain" description="Peptidoglycan binding-like" evidence="2">
    <location>
        <begin position="26"/>
        <end position="72"/>
    </location>
</feature>
<dbReference type="Pfam" id="PF01471">
    <property type="entry name" value="PG_binding_1"/>
    <property type="match status" value="1"/>
</dbReference>